<dbReference type="PATRIC" id="fig|1392998.3.peg.3449"/>
<dbReference type="InterPro" id="IPR036983">
    <property type="entry name" value="AIM24_sf"/>
</dbReference>
<evidence type="ECO:0008006" key="3">
    <source>
        <dbReference type="Google" id="ProtNLM"/>
    </source>
</evidence>
<sequence length="222" mass="24195">MQHEIMYKPAYTLLEIRLEAGERIEAEAGAMVYMSPGIGISTKTKGGVFGALTRGLLGGESFFTNTFTANSKGVVGFAPPYQGDITHHRLNGETLYIQNGSYIASSPELSLDTRWGGARSFFSREGFFLLKMSGKGDAYISSFGAIHEVRLNNESFTIDTGHMVAFTEGLDYNVKRVGGLKSTLLSGEGLVAEFRGTGTLYLQTRSMNSFLDWLTPFLPKSG</sequence>
<dbReference type="EMBL" id="JMIY01000009">
    <property type="protein sequence ID" value="KCZ70342.1"/>
    <property type="molecule type" value="Genomic_DNA"/>
</dbReference>
<proteinExistence type="predicted"/>
<reference evidence="1 2" key="1">
    <citation type="journal article" date="2013" name="Nature">
        <title>Anaerobic oxidation of methane coupled to nitrate reduction in a novel archaeal lineage.</title>
        <authorList>
            <person name="Haroon M.F."/>
            <person name="Hu S."/>
            <person name="Shi Y."/>
            <person name="Imelfort M."/>
            <person name="Keller J."/>
            <person name="Hugenholtz P."/>
            <person name="Yuan Z."/>
            <person name="Tyson G.W."/>
        </authorList>
    </citation>
    <scope>NUCLEOTIDE SEQUENCE [LARGE SCALE GENOMIC DNA]</scope>
    <source>
        <strain evidence="1 2">ANME-2d</strain>
    </source>
</reference>
<dbReference type="Proteomes" id="UP000027153">
    <property type="component" value="Unassembled WGS sequence"/>
</dbReference>
<dbReference type="Pfam" id="PF01987">
    <property type="entry name" value="AIM24"/>
    <property type="match status" value="1"/>
</dbReference>
<evidence type="ECO:0000313" key="2">
    <source>
        <dbReference type="Proteomes" id="UP000027153"/>
    </source>
</evidence>
<accession>A0A062UYT6</accession>
<comment type="caution">
    <text evidence="1">The sequence shown here is derived from an EMBL/GenBank/DDBJ whole genome shotgun (WGS) entry which is preliminary data.</text>
</comment>
<dbReference type="PANTHER" id="PTHR43657">
    <property type="entry name" value="TRYPTOPHAN RNA-BINDING ATTENUATOR PROTEIN-LIKE PROTEIN"/>
    <property type="match status" value="1"/>
</dbReference>
<name>A0A062UYT6_9EURY</name>
<keyword evidence="2" id="KW-1185">Reference proteome</keyword>
<dbReference type="OrthoDB" id="7592at2157"/>
<dbReference type="SUPFAM" id="SSF51219">
    <property type="entry name" value="TRAP-like"/>
    <property type="match status" value="1"/>
</dbReference>
<gene>
    <name evidence="1" type="ORF">ANME2D_03458</name>
</gene>
<dbReference type="InterPro" id="IPR016031">
    <property type="entry name" value="Trp_RNA-bd_attenuator-like_dom"/>
</dbReference>
<dbReference type="Gene3D" id="3.60.160.10">
    <property type="entry name" value="Mitochondrial biogenesis AIM24"/>
    <property type="match status" value="1"/>
</dbReference>
<dbReference type="NCBIfam" id="TIGR00266">
    <property type="entry name" value="TIGR00266 family protein"/>
    <property type="match status" value="1"/>
</dbReference>
<dbReference type="InterPro" id="IPR002838">
    <property type="entry name" value="AIM24"/>
</dbReference>
<protein>
    <recommendedName>
        <fullName evidence="3">TIGR00266 family protein</fullName>
    </recommendedName>
</protein>
<organism evidence="1 2">
    <name type="scientific">Candidatus Methanoperedens nitratireducens</name>
    <dbReference type="NCBI Taxonomy" id="1392998"/>
    <lineage>
        <taxon>Archaea</taxon>
        <taxon>Methanobacteriati</taxon>
        <taxon>Methanobacteriota</taxon>
        <taxon>Stenosarchaea group</taxon>
        <taxon>Methanomicrobia</taxon>
        <taxon>Methanosarcinales</taxon>
        <taxon>ANME-2 cluster</taxon>
        <taxon>Candidatus Methanoperedentaceae</taxon>
        <taxon>Candidatus Methanoperedens</taxon>
    </lineage>
</organism>
<dbReference type="AlphaFoldDB" id="A0A062UYT6"/>
<dbReference type="PANTHER" id="PTHR43657:SF1">
    <property type="entry name" value="ALTERED INHERITANCE OF MITOCHONDRIA PROTEIN 24, MITOCHONDRIAL"/>
    <property type="match status" value="1"/>
</dbReference>
<evidence type="ECO:0000313" key="1">
    <source>
        <dbReference type="EMBL" id="KCZ70342.1"/>
    </source>
</evidence>
<dbReference type="RefSeq" id="WP_048094081.1">
    <property type="nucleotide sequence ID" value="NZ_JMIY01000009.1"/>
</dbReference>